<dbReference type="SUPFAM" id="SSF53335">
    <property type="entry name" value="S-adenosyl-L-methionine-dependent methyltransferases"/>
    <property type="match status" value="1"/>
</dbReference>
<dbReference type="Proteomes" id="UP000027439">
    <property type="component" value="Unassembled WGS sequence"/>
</dbReference>
<reference evidence="2" key="4">
    <citation type="submission" date="2024-05" db="EMBL/GenBank/DDBJ databases">
        <authorList>
            <person name="Sun Q."/>
            <person name="Zhou Y."/>
        </authorList>
    </citation>
    <scope>NUCLEOTIDE SEQUENCE</scope>
    <source>
        <strain evidence="2">CGMCC 1.11013</strain>
    </source>
</reference>
<name>A0A069P9F4_9BURK</name>
<evidence type="ECO:0000259" key="1">
    <source>
        <dbReference type="Pfam" id="PF13649"/>
    </source>
</evidence>
<reference evidence="3 4" key="2">
    <citation type="submission" date="2014-03" db="EMBL/GenBank/DDBJ databases">
        <title>Draft Genome Sequences of Four Burkholderia Strains.</title>
        <authorList>
            <person name="Liu X.Y."/>
            <person name="Li C.X."/>
            <person name="Xu J.H."/>
        </authorList>
    </citation>
    <scope>NUCLEOTIDE SEQUENCE [LARGE SCALE GENOMIC DNA]</scope>
    <source>
        <strain evidence="3 4">R27</strain>
    </source>
</reference>
<protein>
    <submittedName>
        <fullName evidence="3">SAM-dependent methyltransferase</fullName>
    </submittedName>
</protein>
<dbReference type="eggNOG" id="COG2227">
    <property type="taxonomic scope" value="Bacteria"/>
</dbReference>
<dbReference type="InterPro" id="IPR029063">
    <property type="entry name" value="SAM-dependent_MTases_sf"/>
</dbReference>
<organism evidence="3 4">
    <name type="scientific">Caballeronia grimmiae</name>
    <dbReference type="NCBI Taxonomy" id="1071679"/>
    <lineage>
        <taxon>Bacteria</taxon>
        <taxon>Pseudomonadati</taxon>
        <taxon>Pseudomonadota</taxon>
        <taxon>Betaproteobacteria</taxon>
        <taxon>Burkholderiales</taxon>
        <taxon>Burkholderiaceae</taxon>
        <taxon>Caballeronia</taxon>
    </lineage>
</organism>
<dbReference type="STRING" id="1071679.BG57_00400"/>
<reference evidence="5" key="3">
    <citation type="journal article" date="2019" name="Int. J. Syst. Evol. Microbiol.">
        <title>The Global Catalogue of Microorganisms (GCM) 10K type strain sequencing project: providing services to taxonomists for standard genome sequencing and annotation.</title>
        <authorList>
            <consortium name="The Broad Institute Genomics Platform"/>
            <consortium name="The Broad Institute Genome Sequencing Center for Infectious Disease"/>
            <person name="Wu L."/>
            <person name="Ma J."/>
        </authorList>
    </citation>
    <scope>NUCLEOTIDE SEQUENCE [LARGE SCALE GENOMIC DNA]</scope>
    <source>
        <strain evidence="5">CGMCC 1.11013</strain>
    </source>
</reference>
<dbReference type="Proteomes" id="UP000597138">
    <property type="component" value="Unassembled WGS sequence"/>
</dbReference>
<evidence type="ECO:0000313" key="3">
    <source>
        <dbReference type="EMBL" id="KDR37122.1"/>
    </source>
</evidence>
<dbReference type="Pfam" id="PF13649">
    <property type="entry name" value="Methyltransf_25"/>
    <property type="match status" value="1"/>
</dbReference>
<dbReference type="OrthoDB" id="9804312at2"/>
<dbReference type="AlphaFoldDB" id="A0A069P9F4"/>
<dbReference type="EMBL" id="JFHE01000001">
    <property type="protein sequence ID" value="KDR37122.1"/>
    <property type="molecule type" value="Genomic_DNA"/>
</dbReference>
<dbReference type="GO" id="GO:0032259">
    <property type="term" value="P:methylation"/>
    <property type="evidence" value="ECO:0007669"/>
    <property type="project" value="UniProtKB-KW"/>
</dbReference>
<keyword evidence="3" id="KW-0489">Methyltransferase</keyword>
<evidence type="ECO:0000313" key="4">
    <source>
        <dbReference type="Proteomes" id="UP000027439"/>
    </source>
</evidence>
<dbReference type="GO" id="GO:0008168">
    <property type="term" value="F:methyltransferase activity"/>
    <property type="evidence" value="ECO:0007669"/>
    <property type="project" value="UniProtKB-KW"/>
</dbReference>
<feature type="domain" description="Methyltransferase" evidence="1">
    <location>
        <begin position="23"/>
        <end position="108"/>
    </location>
</feature>
<gene>
    <name evidence="3" type="ORF">BG57_00400</name>
    <name evidence="2" type="ORF">GCM10010985_21280</name>
</gene>
<dbReference type="CDD" id="cd02440">
    <property type="entry name" value="AdoMet_MTases"/>
    <property type="match status" value="1"/>
</dbReference>
<comment type="caution">
    <text evidence="3">The sequence shown here is derived from an EMBL/GenBank/DDBJ whole genome shotgun (WGS) entry which is preliminary data.</text>
</comment>
<dbReference type="RefSeq" id="WP_035959429.1">
    <property type="nucleotide sequence ID" value="NZ_BMEG01000003.1"/>
</dbReference>
<dbReference type="Gene3D" id="3.40.50.150">
    <property type="entry name" value="Vaccinia Virus protein VP39"/>
    <property type="match status" value="1"/>
</dbReference>
<dbReference type="InterPro" id="IPR041698">
    <property type="entry name" value="Methyltransf_25"/>
</dbReference>
<proteinExistence type="predicted"/>
<sequence>MEAGIPSTWVTRWARLVAAGAPVLDVASGGGRHARWLAARGHAVLAVDRDADALASLSGCEGVETLVADIEGGPWPLPADRRFAAVIVTNYLHRPLFARLIDSLAPGGVLIYETFAAGNECIGKPSNPAFLLEAGELLEAVRGRLRVIAFEDGFVETPRAAYVQRICAVSEVDATGNRLTIGNTPPGPPRYDLAG</sequence>
<keyword evidence="3" id="KW-0808">Transferase</keyword>
<evidence type="ECO:0000313" key="2">
    <source>
        <dbReference type="EMBL" id="GGD66773.1"/>
    </source>
</evidence>
<keyword evidence="5" id="KW-1185">Reference proteome</keyword>
<reference evidence="2" key="1">
    <citation type="journal article" date="2014" name="Int. J. Syst. Evol. Microbiol.">
        <title>Complete genome of a new Firmicutes species belonging to the dominant human colonic microbiota ('Ruminococcus bicirculans') reveals two chromosomes and a selective capacity to utilize plant glucans.</title>
        <authorList>
            <consortium name="NISC Comparative Sequencing Program"/>
            <person name="Wegmann U."/>
            <person name="Louis P."/>
            <person name="Goesmann A."/>
            <person name="Henrissat B."/>
            <person name="Duncan S.H."/>
            <person name="Flint H.J."/>
        </authorList>
    </citation>
    <scope>NUCLEOTIDE SEQUENCE</scope>
    <source>
        <strain evidence="2">CGMCC 1.11013</strain>
    </source>
</reference>
<dbReference type="EMBL" id="BMEG01000003">
    <property type="protein sequence ID" value="GGD66773.1"/>
    <property type="molecule type" value="Genomic_DNA"/>
</dbReference>
<accession>A0A069P9F4</accession>
<evidence type="ECO:0000313" key="5">
    <source>
        <dbReference type="Proteomes" id="UP000597138"/>
    </source>
</evidence>